<feature type="coiled-coil region" evidence="1">
    <location>
        <begin position="406"/>
        <end position="433"/>
    </location>
</feature>
<dbReference type="InterPro" id="IPR001478">
    <property type="entry name" value="PDZ"/>
</dbReference>
<proteinExistence type="predicted"/>
<evidence type="ECO:0000256" key="1">
    <source>
        <dbReference type="SAM" id="Coils"/>
    </source>
</evidence>
<dbReference type="WBParaSite" id="nRc.2.0.1.t12379-RA">
    <property type="protein sequence ID" value="nRc.2.0.1.t12379-RA"/>
    <property type="gene ID" value="nRc.2.0.1.g12379"/>
</dbReference>
<evidence type="ECO:0000313" key="4">
    <source>
        <dbReference type="WBParaSite" id="nRc.2.0.1.t12379-RA"/>
    </source>
</evidence>
<dbReference type="PROSITE" id="PS50106">
    <property type="entry name" value="PDZ"/>
    <property type="match status" value="1"/>
</dbReference>
<dbReference type="AlphaFoldDB" id="A0A915IDV2"/>
<protein>
    <submittedName>
        <fullName evidence="4">PDZ domain-containing protein</fullName>
    </submittedName>
</protein>
<dbReference type="GO" id="GO:0005085">
    <property type="term" value="F:guanyl-nucleotide exchange factor activity"/>
    <property type="evidence" value="ECO:0007669"/>
    <property type="project" value="TreeGrafter"/>
</dbReference>
<dbReference type="Proteomes" id="UP000887565">
    <property type="component" value="Unplaced"/>
</dbReference>
<reference evidence="4" key="1">
    <citation type="submission" date="2022-11" db="UniProtKB">
        <authorList>
            <consortium name="WormBaseParasite"/>
        </authorList>
    </citation>
    <scope>IDENTIFICATION</scope>
</reference>
<dbReference type="GO" id="GO:0007186">
    <property type="term" value="P:G protein-coupled receptor signaling pathway"/>
    <property type="evidence" value="ECO:0007669"/>
    <property type="project" value="TreeGrafter"/>
</dbReference>
<dbReference type="Pfam" id="PF00595">
    <property type="entry name" value="PDZ"/>
    <property type="match status" value="1"/>
</dbReference>
<dbReference type="GO" id="GO:0005737">
    <property type="term" value="C:cytoplasm"/>
    <property type="evidence" value="ECO:0007669"/>
    <property type="project" value="TreeGrafter"/>
</dbReference>
<dbReference type="SUPFAM" id="SSF50156">
    <property type="entry name" value="PDZ domain-like"/>
    <property type="match status" value="1"/>
</dbReference>
<evidence type="ECO:0000259" key="2">
    <source>
        <dbReference type="PROSITE" id="PS50106"/>
    </source>
</evidence>
<dbReference type="Gene3D" id="2.30.42.10">
    <property type="match status" value="1"/>
</dbReference>
<accession>A0A915IDV2</accession>
<feature type="domain" description="PDZ" evidence="2">
    <location>
        <begin position="242"/>
        <end position="304"/>
    </location>
</feature>
<organism evidence="3 4">
    <name type="scientific">Romanomermis culicivorax</name>
    <name type="common">Nematode worm</name>
    <dbReference type="NCBI Taxonomy" id="13658"/>
    <lineage>
        <taxon>Eukaryota</taxon>
        <taxon>Metazoa</taxon>
        <taxon>Ecdysozoa</taxon>
        <taxon>Nematoda</taxon>
        <taxon>Enoplea</taxon>
        <taxon>Dorylaimia</taxon>
        <taxon>Mermithida</taxon>
        <taxon>Mermithoidea</taxon>
        <taxon>Mermithidae</taxon>
        <taxon>Romanomermis</taxon>
    </lineage>
</organism>
<evidence type="ECO:0000313" key="3">
    <source>
        <dbReference type="Proteomes" id="UP000887565"/>
    </source>
</evidence>
<keyword evidence="3" id="KW-1185">Reference proteome</keyword>
<dbReference type="PANTHER" id="PTHR45872">
    <property type="entry name" value="RHO GUANINE NUCLEOTIDE EXCHANGE FACTOR 2, ISOFORM D"/>
    <property type="match status" value="1"/>
</dbReference>
<dbReference type="PANTHER" id="PTHR45872:SF2">
    <property type="entry name" value="RHO GUANINE NUCLEOTIDE EXCHANGE FACTOR 2, ISOFORM D"/>
    <property type="match status" value="1"/>
</dbReference>
<keyword evidence="1" id="KW-0175">Coiled coil</keyword>
<sequence>MPFSPVSKKVSDFSLNSATIAQSDSSTADSIRRQSLTPDFRAFSDHEKTSSINFRSTTSFSDYGLFYEGDQDSSTSCTTASSSCSNFLLPKVLVAAQSDDNELNKFYANKAASQPYNGQSIDSLTYSDEAIERNTTTFTKLRRSSFFGLGTVNFELEQEKKEEVEEAEEGQNDQFSNNRRFLSYLGSTESKTHLTAVCSSDRRRSSMPEFQILDFKSQFPFLAIGTPATIMANLGDHKAQKCVIVAKEDNGFGLTIGGDNPFFVQSVKLGSSADRVGVKSGDRILKISGNMLVGLNHMDVVKMIGNCDDTQHAENENAQSTVLARPLIRHSIAQMLHQQSTESITVPAYIRSVKPVQPVIHEQEYVEKNKEHDKQQKEHIKRLKDALLEEKRIYEELTTIPGALKLIKNRRTLEQCKKRIASLRQQLAELNASSPLSHLAFF</sequence>
<dbReference type="GO" id="GO:0001664">
    <property type="term" value="F:G protein-coupled receptor binding"/>
    <property type="evidence" value="ECO:0007669"/>
    <property type="project" value="TreeGrafter"/>
</dbReference>
<dbReference type="SMART" id="SM00228">
    <property type="entry name" value="PDZ"/>
    <property type="match status" value="1"/>
</dbReference>
<dbReference type="InterPro" id="IPR036034">
    <property type="entry name" value="PDZ_sf"/>
</dbReference>
<name>A0A915IDV2_ROMCU</name>